<dbReference type="InterPro" id="IPR036388">
    <property type="entry name" value="WH-like_DNA-bd_sf"/>
</dbReference>
<dbReference type="PRINTS" id="PR00035">
    <property type="entry name" value="HTHGNTR"/>
</dbReference>
<keyword evidence="1" id="KW-0805">Transcription regulation</keyword>
<dbReference type="InterPro" id="IPR008920">
    <property type="entry name" value="TF_FadR/GntR_C"/>
</dbReference>
<dbReference type="PANTHER" id="PTHR43537">
    <property type="entry name" value="TRANSCRIPTIONAL REGULATOR, GNTR FAMILY"/>
    <property type="match status" value="1"/>
</dbReference>
<dbReference type="Gene3D" id="1.10.10.10">
    <property type="entry name" value="Winged helix-like DNA-binding domain superfamily/Winged helix DNA-binding domain"/>
    <property type="match status" value="2"/>
</dbReference>
<dbReference type="SUPFAM" id="SSF46785">
    <property type="entry name" value="Winged helix' DNA-binding domain"/>
    <property type="match status" value="2"/>
</dbReference>
<gene>
    <name evidence="5" type="ORF">C8J28_101195</name>
</gene>
<evidence type="ECO:0000256" key="1">
    <source>
        <dbReference type="ARBA" id="ARBA00023015"/>
    </source>
</evidence>
<dbReference type="InterPro" id="IPR036390">
    <property type="entry name" value="WH_DNA-bd_sf"/>
</dbReference>
<dbReference type="AlphaFoldDB" id="A0A2T5KEL5"/>
<sequence length="300" mass="33823">MARDRNLFKMLVNRLLDRLAGLPPGAELGSEGELATELQASRTTIRAVLAHLAEAGLLSWEGRRKVLLRPPCPADRFDEGETRPRQELVEEPFLTWVLQGDLPPGMLLHESDLARRFGVSLATVREFLIRFEPFGLIEKQPNRHWVLKGFTRDFAEEMFAVRKMFECHALSGLLAEVARGGMLRAELEALRAEHETMAAGPEAGLAAFPALDARFHRLLCRAARNRFILDFSRTISIIVHFHYRWNKRDELRRNRAALAEHLEIMAAVLEGDAGAARAALEAHLATAYRTLMDSVTWAEA</sequence>
<reference evidence="5 6" key="1">
    <citation type="submission" date="2018-04" db="EMBL/GenBank/DDBJ databases">
        <title>Genomic Encyclopedia of Type Strains, Phase III (KMG-III): the genomes of soil and plant-associated and newly described type strains.</title>
        <authorList>
            <person name="Whitman W."/>
        </authorList>
    </citation>
    <scope>NUCLEOTIDE SEQUENCE [LARGE SCALE GENOMIC DNA]</scope>
    <source>
        <strain evidence="5 6">KA25</strain>
    </source>
</reference>
<accession>A0A2T5KEL5</accession>
<dbReference type="InterPro" id="IPR000524">
    <property type="entry name" value="Tscrpt_reg_HTH_GntR"/>
</dbReference>
<dbReference type="GO" id="GO:0003700">
    <property type="term" value="F:DNA-binding transcription factor activity"/>
    <property type="evidence" value="ECO:0007669"/>
    <property type="project" value="InterPro"/>
</dbReference>
<evidence type="ECO:0000256" key="3">
    <source>
        <dbReference type="ARBA" id="ARBA00023163"/>
    </source>
</evidence>
<feature type="domain" description="HTH gntR-type" evidence="4">
    <location>
        <begin position="83"/>
        <end position="150"/>
    </location>
</feature>
<dbReference type="SUPFAM" id="SSF48008">
    <property type="entry name" value="GntR ligand-binding domain-like"/>
    <property type="match status" value="1"/>
</dbReference>
<dbReference type="SMART" id="SM00895">
    <property type="entry name" value="FCD"/>
    <property type="match status" value="1"/>
</dbReference>
<dbReference type="RefSeq" id="WP_011907350.1">
    <property type="nucleotide sequence ID" value="NZ_CP089965.1"/>
</dbReference>
<comment type="caution">
    <text evidence="5">The sequence shown here is derived from an EMBL/GenBank/DDBJ whole genome shotgun (WGS) entry which is preliminary data.</text>
</comment>
<dbReference type="Pfam" id="PF00392">
    <property type="entry name" value="GntR"/>
    <property type="match status" value="2"/>
</dbReference>
<evidence type="ECO:0000313" key="6">
    <source>
        <dbReference type="Proteomes" id="UP000244060"/>
    </source>
</evidence>
<keyword evidence="6" id="KW-1185">Reference proteome</keyword>
<dbReference type="PANTHER" id="PTHR43537:SF51">
    <property type="entry name" value="HTH-TYPE TRANSCRIPTIONAL REGULATOR LGOR-RELATED"/>
    <property type="match status" value="1"/>
</dbReference>
<dbReference type="Proteomes" id="UP000244060">
    <property type="component" value="Unassembled WGS sequence"/>
</dbReference>
<dbReference type="OrthoDB" id="9799812at2"/>
<keyword evidence="2" id="KW-0238">DNA-binding</keyword>
<dbReference type="SMART" id="SM00345">
    <property type="entry name" value="HTH_GNTR"/>
    <property type="match status" value="2"/>
</dbReference>
<dbReference type="PROSITE" id="PS50949">
    <property type="entry name" value="HTH_GNTR"/>
    <property type="match status" value="1"/>
</dbReference>
<dbReference type="GO" id="GO:0003677">
    <property type="term" value="F:DNA binding"/>
    <property type="evidence" value="ECO:0007669"/>
    <property type="project" value="UniProtKB-KW"/>
</dbReference>
<keyword evidence="3" id="KW-0804">Transcription</keyword>
<evidence type="ECO:0000259" key="4">
    <source>
        <dbReference type="PROSITE" id="PS50949"/>
    </source>
</evidence>
<organism evidence="5 6">
    <name type="scientific">Cereibacter azotoformans</name>
    <dbReference type="NCBI Taxonomy" id="43057"/>
    <lineage>
        <taxon>Bacteria</taxon>
        <taxon>Pseudomonadati</taxon>
        <taxon>Pseudomonadota</taxon>
        <taxon>Alphaproteobacteria</taxon>
        <taxon>Rhodobacterales</taxon>
        <taxon>Paracoccaceae</taxon>
        <taxon>Cereibacter</taxon>
    </lineage>
</organism>
<name>A0A2T5KEL5_9RHOB</name>
<dbReference type="EMBL" id="QAOT01000001">
    <property type="protein sequence ID" value="PTR20875.1"/>
    <property type="molecule type" value="Genomic_DNA"/>
</dbReference>
<dbReference type="Gene3D" id="1.20.120.530">
    <property type="entry name" value="GntR ligand-binding domain-like"/>
    <property type="match status" value="1"/>
</dbReference>
<evidence type="ECO:0000256" key="2">
    <source>
        <dbReference type="ARBA" id="ARBA00023125"/>
    </source>
</evidence>
<dbReference type="Pfam" id="PF07729">
    <property type="entry name" value="FCD"/>
    <property type="match status" value="1"/>
</dbReference>
<proteinExistence type="predicted"/>
<dbReference type="InterPro" id="IPR011711">
    <property type="entry name" value="GntR_C"/>
</dbReference>
<evidence type="ECO:0000313" key="5">
    <source>
        <dbReference type="EMBL" id="PTR20875.1"/>
    </source>
</evidence>
<protein>
    <submittedName>
        <fullName evidence="5">GntR family transcriptional regulator</fullName>
    </submittedName>
</protein>